<feature type="compositionally biased region" description="Basic and acidic residues" evidence="1">
    <location>
        <begin position="881"/>
        <end position="895"/>
    </location>
</feature>
<organism evidence="2 3">
    <name type="scientific">Magallana gigas</name>
    <name type="common">Pacific oyster</name>
    <name type="synonym">Crassostrea gigas</name>
    <dbReference type="NCBI Taxonomy" id="29159"/>
    <lineage>
        <taxon>Eukaryota</taxon>
        <taxon>Metazoa</taxon>
        <taxon>Spiralia</taxon>
        <taxon>Lophotrochozoa</taxon>
        <taxon>Mollusca</taxon>
        <taxon>Bivalvia</taxon>
        <taxon>Autobranchia</taxon>
        <taxon>Pteriomorphia</taxon>
        <taxon>Ostreida</taxon>
        <taxon>Ostreoidea</taxon>
        <taxon>Ostreidae</taxon>
        <taxon>Magallana</taxon>
    </lineage>
</organism>
<feature type="compositionally biased region" description="Basic and acidic residues" evidence="1">
    <location>
        <begin position="573"/>
        <end position="593"/>
    </location>
</feature>
<feature type="compositionally biased region" description="Basic and acidic residues" evidence="1">
    <location>
        <begin position="533"/>
        <end position="543"/>
    </location>
</feature>
<feature type="region of interest" description="Disordered" evidence="1">
    <location>
        <begin position="428"/>
        <end position="598"/>
    </location>
</feature>
<feature type="compositionally biased region" description="Basic and acidic residues" evidence="1">
    <location>
        <begin position="428"/>
        <end position="472"/>
    </location>
</feature>
<dbReference type="AlphaFoldDB" id="A0A8W8NFQ9"/>
<feature type="compositionally biased region" description="Low complexity" evidence="1">
    <location>
        <begin position="473"/>
        <end position="487"/>
    </location>
</feature>
<dbReference type="EnsemblMetazoa" id="G5969.1">
    <property type="protein sequence ID" value="G5969.1:cds"/>
    <property type="gene ID" value="G5969"/>
</dbReference>
<feature type="compositionally biased region" description="Basic and acidic residues" evidence="1">
    <location>
        <begin position="903"/>
        <end position="945"/>
    </location>
</feature>
<sequence length="1032" mass="117477">MSNVKASHSKRSKRTLNILEQIVRDQVLADEEKGETAESKTKKTSDKDKKMKPNGDVNQNGFEERGRERTRKSKNDKKEKELSQNFYKSISVPKASSQNRSRSNSGSSSFWSNGKDSKEPIRSRSRSKSPEEPSQSTTKSLPVRSMKAKDKDTMSDIGGGSSKKKPPSGQKKGKLLKRKQIRKFKSMEINPDIFIEERLQQKYRELEEIMKGKTVKTNTITRQYIGQMETLREQYHMVSHGLAPPGVILPRSMSQELRIKGHLDQSSHGKRRPLSGGSFNSEQLSNKSTDMAYRSMQNIIHNSQNPHHEYPPSKPRKRKSKRKNSESTIDNSSFHSQTTATTLKTDHSTPLSTPRTLQEQEQLNYHIKYSSKEELREWLKKKDKLHRKKVKEEKAKKRAEREKMVLEANEKFEKRMEAQKVYKKWAEQKNKEISEMKRQERREHKRILKEYEEKNEKKNIRPESAPLKRRETSTGGVKVEGTTETNVNLREKSKKSGNESTLTTTPHPPSSKFIYKRPVAGRIKLAVNGKNPDSQKTDRERPKTASSSRSRSAEGNRMSYDQWVTQKRKQDQKKKELEELQKKEQMSKSDPDLNKIIPDIAKKRVHNVLEGKKRIDTGVKRIDDKLNKKFGGGDFKSEEQEKEADEQVRYSYRLESDRSTTPSTSGQMNVSGTAIKRPPSGARRPQTAPAGRVPPPKKSSGSPRQAVVPKLEDVMNEENTSNPFQLPFPPEAGVPNHVASRQRKLFAEQVWERLESEERPEPQGSDVPDPATCVSMTSPPASDAGDKPEPAREKDGTDSNELKSEEREEKDDVDSEKDLVFMTQFSSVDNLNKIVNDNSEANQKTEDVEATPEIEKLDLDFTKDSQKDNVSDQEENSNEADGDKTENKNLPKVDEKGEDDSSEEAKDSVADDNKTSETKSEKETDETKGEKEETKGEKEETKGEKDEEAVSSETIENDTESSQNVDILTLDVENTTRSSKRVSFNEAPEVFQTEEWSTDTQTPDEESFRSGLDDPANSGEKDLITSSLDDDF</sequence>
<feature type="region of interest" description="Disordered" evidence="1">
    <location>
        <begin position="1"/>
        <end position="180"/>
    </location>
</feature>
<dbReference type="Proteomes" id="UP000005408">
    <property type="component" value="Unassembled WGS sequence"/>
</dbReference>
<evidence type="ECO:0000313" key="2">
    <source>
        <dbReference type="EnsemblMetazoa" id="G5969.1:cds"/>
    </source>
</evidence>
<accession>A0A8W8NFQ9</accession>
<name>A0A8W8NFQ9_MAGGI</name>
<feature type="compositionally biased region" description="Polar residues" evidence="1">
    <location>
        <begin position="659"/>
        <end position="672"/>
    </location>
</feature>
<feature type="compositionally biased region" description="Basic and acidic residues" evidence="1">
    <location>
        <begin position="750"/>
        <end position="761"/>
    </location>
</feature>
<feature type="compositionally biased region" description="Polar residues" evidence="1">
    <location>
        <begin position="326"/>
        <end position="357"/>
    </location>
</feature>
<protein>
    <submittedName>
        <fullName evidence="2">Uncharacterized protein</fullName>
    </submittedName>
</protein>
<feature type="compositionally biased region" description="Acidic residues" evidence="1">
    <location>
        <begin position="946"/>
        <end position="959"/>
    </location>
</feature>
<keyword evidence="3" id="KW-1185">Reference proteome</keyword>
<feature type="compositionally biased region" description="Basic residues" evidence="1">
    <location>
        <begin position="162"/>
        <end position="180"/>
    </location>
</feature>
<proteinExistence type="predicted"/>
<feature type="compositionally biased region" description="Low complexity" evidence="1">
    <location>
        <begin position="96"/>
        <end position="114"/>
    </location>
</feature>
<feature type="region of interest" description="Disordered" evidence="1">
    <location>
        <begin position="261"/>
        <end position="284"/>
    </location>
</feature>
<feature type="compositionally biased region" description="Basic and acidic residues" evidence="1">
    <location>
        <begin position="635"/>
        <end position="658"/>
    </location>
</feature>
<feature type="compositionally biased region" description="Polar residues" evidence="1">
    <location>
        <begin position="823"/>
        <end position="842"/>
    </location>
</feature>
<reference evidence="2" key="1">
    <citation type="submission" date="2022-08" db="UniProtKB">
        <authorList>
            <consortium name="EnsemblMetazoa"/>
        </authorList>
    </citation>
    <scope>IDENTIFICATION</scope>
    <source>
        <strain evidence="2">05x7-T-G4-1.051#20</strain>
    </source>
</reference>
<feature type="compositionally biased region" description="Basic and acidic residues" evidence="1">
    <location>
        <begin position="30"/>
        <end position="53"/>
    </location>
</feature>
<evidence type="ECO:0000313" key="3">
    <source>
        <dbReference type="Proteomes" id="UP000005408"/>
    </source>
</evidence>
<feature type="region of interest" description="Disordered" evidence="1">
    <location>
        <begin position="623"/>
        <end position="1032"/>
    </location>
</feature>
<feature type="compositionally biased region" description="Basic and acidic residues" evidence="1">
    <location>
        <begin position="784"/>
        <end position="807"/>
    </location>
</feature>
<evidence type="ECO:0000256" key="1">
    <source>
        <dbReference type="SAM" id="MobiDB-lite"/>
    </source>
</evidence>
<feature type="region of interest" description="Disordered" evidence="1">
    <location>
        <begin position="300"/>
        <end position="357"/>
    </location>
</feature>
<feature type="compositionally biased region" description="Basic and acidic residues" evidence="1">
    <location>
        <begin position="843"/>
        <end position="870"/>
    </location>
</feature>
<feature type="compositionally biased region" description="Polar residues" evidence="1">
    <location>
        <begin position="960"/>
        <end position="977"/>
    </location>
</feature>
<feature type="compositionally biased region" description="Acidic residues" evidence="1">
    <location>
        <begin position="871"/>
        <end position="880"/>
    </location>
</feature>